<evidence type="ECO:0000256" key="2">
    <source>
        <dbReference type="ARBA" id="ARBA00022448"/>
    </source>
</evidence>
<gene>
    <name evidence="7" type="ORF">J4G33_08990</name>
</gene>
<evidence type="ECO:0000313" key="7">
    <source>
        <dbReference type="EMBL" id="MBO1751937.1"/>
    </source>
</evidence>
<evidence type="ECO:0000256" key="5">
    <source>
        <dbReference type="SAM" id="MobiDB-lite"/>
    </source>
</evidence>
<dbReference type="SMART" id="SM00382">
    <property type="entry name" value="AAA"/>
    <property type="match status" value="2"/>
</dbReference>
<keyword evidence="8" id="KW-1185">Reference proteome</keyword>
<dbReference type="GO" id="GO:0043190">
    <property type="term" value="C:ATP-binding cassette (ABC) transporter complex"/>
    <property type="evidence" value="ECO:0007669"/>
    <property type="project" value="TreeGrafter"/>
</dbReference>
<evidence type="ECO:0000313" key="8">
    <source>
        <dbReference type="Proteomes" id="UP000664209"/>
    </source>
</evidence>
<evidence type="ECO:0000256" key="3">
    <source>
        <dbReference type="ARBA" id="ARBA00022741"/>
    </source>
</evidence>
<protein>
    <submittedName>
        <fullName evidence="7">ABC transporter ATP-binding protein</fullName>
    </submittedName>
</protein>
<dbReference type="InterPro" id="IPR003593">
    <property type="entry name" value="AAA+_ATPase"/>
</dbReference>
<dbReference type="SUPFAM" id="SSF52540">
    <property type="entry name" value="P-loop containing nucleoside triphosphate hydrolases"/>
    <property type="match status" value="2"/>
</dbReference>
<dbReference type="EMBL" id="JAGEMK010000003">
    <property type="protein sequence ID" value="MBO1751937.1"/>
    <property type="molecule type" value="Genomic_DNA"/>
</dbReference>
<dbReference type="AlphaFoldDB" id="A0A939LVA8"/>
<dbReference type="Pfam" id="PF00005">
    <property type="entry name" value="ABC_tran"/>
    <property type="match status" value="2"/>
</dbReference>
<accession>A0A939LVA8</accession>
<evidence type="ECO:0000259" key="6">
    <source>
        <dbReference type="PROSITE" id="PS50893"/>
    </source>
</evidence>
<dbReference type="PANTHER" id="PTHR43553">
    <property type="entry name" value="HEAVY METAL TRANSPORTER"/>
    <property type="match status" value="1"/>
</dbReference>
<dbReference type="InterPro" id="IPR027417">
    <property type="entry name" value="P-loop_NTPase"/>
</dbReference>
<proteinExistence type="inferred from homology"/>
<dbReference type="PROSITE" id="PS00211">
    <property type="entry name" value="ABC_TRANSPORTER_1"/>
    <property type="match status" value="2"/>
</dbReference>
<keyword evidence="2" id="KW-0813">Transport</keyword>
<feature type="domain" description="ABC transporter" evidence="6">
    <location>
        <begin position="11"/>
        <end position="252"/>
    </location>
</feature>
<feature type="domain" description="ABC transporter" evidence="6">
    <location>
        <begin position="268"/>
        <end position="515"/>
    </location>
</feature>
<dbReference type="GO" id="GO:0016887">
    <property type="term" value="F:ATP hydrolysis activity"/>
    <property type="evidence" value="ECO:0007669"/>
    <property type="project" value="InterPro"/>
</dbReference>
<dbReference type="PANTHER" id="PTHR43553:SF24">
    <property type="entry name" value="ENERGY-COUPLING FACTOR TRANSPORTER ATP-BINDING PROTEIN ECFA1"/>
    <property type="match status" value="1"/>
</dbReference>
<feature type="compositionally biased region" description="Basic residues" evidence="5">
    <location>
        <begin position="246"/>
        <end position="255"/>
    </location>
</feature>
<dbReference type="InterPro" id="IPR015856">
    <property type="entry name" value="ABC_transpr_CbiO/EcfA_su"/>
</dbReference>
<dbReference type="GO" id="GO:0005524">
    <property type="term" value="F:ATP binding"/>
    <property type="evidence" value="ECO:0007669"/>
    <property type="project" value="UniProtKB-KW"/>
</dbReference>
<dbReference type="Gene3D" id="3.40.50.300">
    <property type="entry name" value="P-loop containing nucleotide triphosphate hydrolases"/>
    <property type="match status" value="2"/>
</dbReference>
<feature type="region of interest" description="Disordered" evidence="5">
    <location>
        <begin position="244"/>
        <end position="263"/>
    </location>
</feature>
<evidence type="ECO:0000256" key="4">
    <source>
        <dbReference type="ARBA" id="ARBA00022840"/>
    </source>
</evidence>
<evidence type="ECO:0000256" key="1">
    <source>
        <dbReference type="ARBA" id="ARBA00005417"/>
    </source>
</evidence>
<name>A0A939LVA8_9CELL</name>
<organism evidence="7 8">
    <name type="scientific">Actinotalea soli</name>
    <dbReference type="NCBI Taxonomy" id="2819234"/>
    <lineage>
        <taxon>Bacteria</taxon>
        <taxon>Bacillati</taxon>
        <taxon>Actinomycetota</taxon>
        <taxon>Actinomycetes</taxon>
        <taxon>Micrococcales</taxon>
        <taxon>Cellulomonadaceae</taxon>
        <taxon>Actinotalea</taxon>
    </lineage>
</organism>
<dbReference type="InterPro" id="IPR003439">
    <property type="entry name" value="ABC_transporter-like_ATP-bd"/>
</dbReference>
<dbReference type="Proteomes" id="UP000664209">
    <property type="component" value="Unassembled WGS sequence"/>
</dbReference>
<dbReference type="CDD" id="cd03225">
    <property type="entry name" value="ABC_cobalt_CbiO_domain1"/>
    <property type="match status" value="2"/>
</dbReference>
<dbReference type="InterPro" id="IPR050095">
    <property type="entry name" value="ECF_ABC_transporter_ATP-bd"/>
</dbReference>
<dbReference type="GO" id="GO:0042626">
    <property type="term" value="F:ATPase-coupled transmembrane transporter activity"/>
    <property type="evidence" value="ECO:0007669"/>
    <property type="project" value="TreeGrafter"/>
</dbReference>
<comment type="similarity">
    <text evidence="1">Belongs to the ABC transporter superfamily.</text>
</comment>
<comment type="caution">
    <text evidence="7">The sequence shown here is derived from an EMBL/GenBank/DDBJ whole genome shotgun (WGS) entry which is preliminary data.</text>
</comment>
<dbReference type="PROSITE" id="PS50893">
    <property type="entry name" value="ABC_TRANSPORTER_2"/>
    <property type="match status" value="2"/>
</dbReference>
<sequence length="523" mass="53950">MSRGPAAARAVELEGVRVRYPARERLGLDVPALQIGRGERVLVLGPSGGGKSTLLHCLTGVVPQSVDAEVVGALQVLGQDPRRVPVARLALGVGWLGQDPAAGVALPTVEAEVAFSLENRGVPRAEIGPRVDAALAAVGAAHLRGRRAGALSGGEQQRVALAAVLVGDPDLLVLDEPTSMLDPVGAAQVLHVLGEQSARTDRTTVLVEHRLAAMPWQPERAVLIGADGRLSLDGPTDRVLAEHPARRGGARRRRAGGTAPGGGDEVALRLRGATFHQGGAPVVRDIDLDLRRGQVTVVLGCNGSGKSSLLLGAAGLLAGSGERRVAPSGPAGGAAVPGAGSSPTDGAVGLVFQRPEHQLLGRTVARDLAAGLLPRDRRRRRSPRGAALDEAVTRAVQPWLERLGLTELAEADPFRLSGGQQRRLSVGSVALLGRPVLLLDEPTFGLDAVQTDVVADLVDELAAEGTALGLATHDLELARELADQVLVLRGGTVLARGGRELLEDGGLLQAAGLEASARTPEVA</sequence>
<reference evidence="7" key="1">
    <citation type="submission" date="2021-03" db="EMBL/GenBank/DDBJ databases">
        <title>Actinotalea soli sp. nov., isolated from soil.</title>
        <authorList>
            <person name="Ping W."/>
            <person name="Zhang J."/>
        </authorList>
    </citation>
    <scope>NUCLEOTIDE SEQUENCE</scope>
    <source>
        <strain evidence="7">BY-33</strain>
    </source>
</reference>
<keyword evidence="4 7" id="KW-0067">ATP-binding</keyword>
<keyword evidence="3" id="KW-0547">Nucleotide-binding</keyword>
<dbReference type="InterPro" id="IPR017871">
    <property type="entry name" value="ABC_transporter-like_CS"/>
</dbReference>